<keyword evidence="4" id="KW-1185">Reference proteome</keyword>
<accession>A0A1I7S517</accession>
<dbReference type="Proteomes" id="UP000659654">
    <property type="component" value="Unassembled WGS sequence"/>
</dbReference>
<dbReference type="SMR" id="A0A1I7S517"/>
<protein>
    <submittedName>
        <fullName evidence="1">(pine wood nematode) hypothetical protein</fullName>
    </submittedName>
</protein>
<dbReference type="OrthoDB" id="10538402at2759"/>
<proteinExistence type="predicted"/>
<name>A0A1I7S517_BURXY</name>
<gene>
    <name evidence="1" type="ORF">BXYJ_LOCUS9914</name>
</gene>
<dbReference type="Proteomes" id="UP000582659">
    <property type="component" value="Unassembled WGS sequence"/>
</dbReference>
<sequence length="233" mass="26417">MTEMPRITLTDKNDVHYYDCDVLETFSMSSGTISYGSVARNRLTEEKIANAVKTQQDHRDVGTTAKVVNILEKRKPRVEEIGETALRVINRRRRKEKNSKKFKVENMDDSAELLCGLIEDAFSSILSKQNRNKLALKVRITTKQTPVPIRTVEFTGGCTEDTSSDSEDFSIFEDVDEDPLVDAGLAEEGLLNEVRSRREMLFSEPPAKENRQPPPLHTKSEIDKRLAKIGKKC</sequence>
<evidence type="ECO:0000313" key="1">
    <source>
        <dbReference type="EMBL" id="CAD5227369.1"/>
    </source>
</evidence>
<dbReference type="EMBL" id="CAJFDI010000004">
    <property type="protein sequence ID" value="CAD5227369.1"/>
    <property type="molecule type" value="Genomic_DNA"/>
</dbReference>
<evidence type="ECO:0000313" key="3">
    <source>
        <dbReference type="Proteomes" id="UP000095284"/>
    </source>
</evidence>
<dbReference type="WBParaSite" id="BXY_0810200.1">
    <property type="protein sequence ID" value="BXY_0810200.1"/>
    <property type="gene ID" value="BXY_0810200"/>
</dbReference>
<evidence type="ECO:0000313" key="2">
    <source>
        <dbReference type="EMBL" id="CAG9117606.1"/>
    </source>
</evidence>
<reference evidence="2" key="2">
    <citation type="submission" date="2020-08" db="EMBL/GenBank/DDBJ databases">
        <authorList>
            <person name="Kikuchi T."/>
        </authorList>
    </citation>
    <scope>NUCLEOTIDE SEQUENCE</scope>
    <source>
        <strain evidence="1">Ka4C1</strain>
    </source>
</reference>
<organism evidence="3 5">
    <name type="scientific">Bursaphelenchus xylophilus</name>
    <name type="common">Pinewood nematode worm</name>
    <name type="synonym">Aphelenchoides xylophilus</name>
    <dbReference type="NCBI Taxonomy" id="6326"/>
    <lineage>
        <taxon>Eukaryota</taxon>
        <taxon>Metazoa</taxon>
        <taxon>Ecdysozoa</taxon>
        <taxon>Nematoda</taxon>
        <taxon>Chromadorea</taxon>
        <taxon>Rhabditida</taxon>
        <taxon>Tylenchina</taxon>
        <taxon>Tylenchomorpha</taxon>
        <taxon>Aphelenchoidea</taxon>
        <taxon>Aphelenchoididae</taxon>
        <taxon>Bursaphelenchus</taxon>
    </lineage>
</organism>
<evidence type="ECO:0000313" key="5">
    <source>
        <dbReference type="WBParaSite" id="BXY_0810200.1"/>
    </source>
</evidence>
<evidence type="ECO:0000313" key="4">
    <source>
        <dbReference type="Proteomes" id="UP000659654"/>
    </source>
</evidence>
<dbReference type="Proteomes" id="UP000095284">
    <property type="component" value="Unplaced"/>
</dbReference>
<dbReference type="AlphaFoldDB" id="A0A1I7S517"/>
<dbReference type="EMBL" id="CAJFCV020000004">
    <property type="protein sequence ID" value="CAG9117606.1"/>
    <property type="molecule type" value="Genomic_DNA"/>
</dbReference>
<reference evidence="5" key="1">
    <citation type="submission" date="2016-11" db="UniProtKB">
        <authorList>
            <consortium name="WormBaseParasite"/>
        </authorList>
    </citation>
    <scope>IDENTIFICATION</scope>
</reference>